<dbReference type="AlphaFoldDB" id="A0A0T9QWA2"/>
<evidence type="ECO:0000313" key="2">
    <source>
        <dbReference type="Proteomes" id="UP000045840"/>
    </source>
</evidence>
<dbReference type="InterPro" id="IPR010856">
    <property type="entry name" value="Gig2-like"/>
</dbReference>
<accession>A0A0T9QWA2</accession>
<dbReference type="Gene3D" id="2.60.120.330">
    <property type="entry name" value="B-lactam Antibiotic, Isopenicillin N Synthase, Chain"/>
    <property type="match status" value="1"/>
</dbReference>
<dbReference type="STRING" id="1288385.ERS137968_00401"/>
<dbReference type="InterPro" id="IPR027443">
    <property type="entry name" value="IPNS-like_sf"/>
</dbReference>
<proteinExistence type="predicted"/>
<dbReference type="EMBL" id="CQAZ01000039">
    <property type="protein sequence ID" value="CNI29755.1"/>
    <property type="molecule type" value="Genomic_DNA"/>
</dbReference>
<dbReference type="Pfam" id="PF07350">
    <property type="entry name" value="Gig2-like"/>
    <property type="match status" value="1"/>
</dbReference>
<reference evidence="2" key="1">
    <citation type="submission" date="2015-03" db="EMBL/GenBank/DDBJ databases">
        <authorList>
            <consortium name="Pathogen Informatics"/>
        </authorList>
    </citation>
    <scope>NUCLEOTIDE SEQUENCE [LARGE SCALE GENOMIC DNA]</scope>
    <source>
        <strain evidence="2">A125KOH2</strain>
    </source>
</reference>
<name>A0A0T9QWA2_9GAMM</name>
<dbReference type="Proteomes" id="UP000045840">
    <property type="component" value="Unassembled WGS sequence"/>
</dbReference>
<dbReference type="PANTHER" id="PTHR30613">
    <property type="entry name" value="UNCHARACTERIZED PROTEIN YBIU-RELATED"/>
    <property type="match status" value="1"/>
</dbReference>
<gene>
    <name evidence="1" type="primary">ybiU</name>
    <name evidence="1" type="ORF">ERS008529_03624</name>
</gene>
<evidence type="ECO:0000313" key="1">
    <source>
        <dbReference type="EMBL" id="CNI29755.1"/>
    </source>
</evidence>
<dbReference type="PANTHER" id="PTHR30613:SF1">
    <property type="entry name" value="DUF1479 DOMAIN PROTEIN (AFU_ORTHOLOGUE AFUA_5G09280)"/>
    <property type="match status" value="1"/>
</dbReference>
<dbReference type="SUPFAM" id="SSF51197">
    <property type="entry name" value="Clavaminate synthase-like"/>
    <property type="match status" value="1"/>
</dbReference>
<sequence>MVSLQINDIPAAIKAVKQQLRQALPDYQQVFQAVEENIRQQVTEIRRSLAQGENPVPRIHADDIINGNVTDEQKTQIKQRGCCAILGVFPSEKAAAWNREIGNYLDRNNFVERLKNAAEDNYFGTLAASKPQIYGIYWSTPQVEARQDKRMNAVQIFLNNLWQTESNGKQHFDANRVVTYADRTRRRPPKSSSLGLSPHVDGGSIERWLDENFRHVYRHVFSGEWQKYDPFAAEGRPEVREFPSPAVCSMFRTFQGWTALTPQRTHAGTLNVIPIANAMVYILLRALQDDVADDDLCGAAPGRALSASEQWHPLLMEAISPIPDLEAGDTVFWHCDVIHSVENEHNGEFDSNVMYIAAAPWCEKNAIYLPRQLASFIYGRSPPDFAADDFEVDFIGRATVDNLTAIGKQQLGIVEVDIMPTAPSSVTTRTLSGNN</sequence>
<protein>
    <submittedName>
        <fullName evidence="1">Protein of uncharacterized function (DUF1479)</fullName>
    </submittedName>
</protein>
<organism evidence="1 2">
    <name type="scientific">Yersinia pekkanenii</name>
    <dbReference type="NCBI Taxonomy" id="1288385"/>
    <lineage>
        <taxon>Bacteria</taxon>
        <taxon>Pseudomonadati</taxon>
        <taxon>Pseudomonadota</taxon>
        <taxon>Gammaproteobacteria</taxon>
        <taxon>Enterobacterales</taxon>
        <taxon>Yersiniaceae</taxon>
        <taxon>Yersinia</taxon>
    </lineage>
</organism>